<dbReference type="InterPro" id="IPR019405">
    <property type="entry name" value="Lactonase_7-beta_prop"/>
</dbReference>
<feature type="region of interest" description="Disordered" evidence="3">
    <location>
        <begin position="1"/>
        <end position="40"/>
    </location>
</feature>
<dbReference type="InterPro" id="IPR011048">
    <property type="entry name" value="Haem_d1_sf"/>
</dbReference>
<dbReference type="GO" id="GO:0017057">
    <property type="term" value="F:6-phosphogluconolactonase activity"/>
    <property type="evidence" value="ECO:0007669"/>
    <property type="project" value="TreeGrafter"/>
</dbReference>
<name>A0A5R8WK71_9BACT</name>
<gene>
    <name evidence="4" type="ORF">FDY95_20310</name>
</gene>
<dbReference type="FunFam" id="2.130.10.10:FF:000306">
    <property type="entry name" value="3-carboxymuconate cyclase"/>
    <property type="match status" value="1"/>
</dbReference>
<dbReference type="EMBL" id="VAJM01000013">
    <property type="protein sequence ID" value="TLM89419.1"/>
    <property type="molecule type" value="Genomic_DNA"/>
</dbReference>
<sequence>MLLPPKQRPTAAGTGMGPDYHQTLPCTPYPAPAAGPPLPMTPSPTWTRRAFLQRTALLTAGPLLAGCVSGRASRPAADWLLYIGTYGPAEQDNLFLYRLHPGTGELTRVAGFRGGLKPGFLTLSADHRFLYAINASLEFQGQSSGSVRAFAVDQRTGALSGLNEQPSGGAGPCYVSLTPGGRAALVANYFGGTVSALPVRADGQLDPPAVIDQHQGAGPHKNQDRAHAHCILPDPAGRYALAVDLGNDQVLSYPLTNGAAALQLPPKTAFRTQPGAGPRHLAFHPNGRWAYLINELNSTITALSYDATTGTCAELHTVPALPPGFTGPNACADVHVSPDGRFVYGSNRGHDSLVVLAVDAGTGRLTLVEHVSTQGKTPRNFTLAPDGRLLLVANQNSNNIFSYHVDAASGRLRPTGYSAEVPAPVCLRLLPDFAAR</sequence>
<evidence type="ECO:0000256" key="3">
    <source>
        <dbReference type="SAM" id="MobiDB-lite"/>
    </source>
</evidence>
<dbReference type="PANTHER" id="PTHR30344">
    <property type="entry name" value="6-PHOSPHOGLUCONOLACTONASE-RELATED"/>
    <property type="match status" value="1"/>
</dbReference>
<dbReference type="OrthoDB" id="9790815at2"/>
<proteinExistence type="inferred from homology"/>
<dbReference type="PROSITE" id="PS51318">
    <property type="entry name" value="TAT"/>
    <property type="match status" value="1"/>
</dbReference>
<accession>A0A5R8WK71</accession>
<feature type="compositionally biased region" description="Pro residues" evidence="3">
    <location>
        <begin position="27"/>
        <end position="40"/>
    </location>
</feature>
<dbReference type="GO" id="GO:0005829">
    <property type="term" value="C:cytosol"/>
    <property type="evidence" value="ECO:0007669"/>
    <property type="project" value="TreeGrafter"/>
</dbReference>
<reference evidence="4 5" key="1">
    <citation type="submission" date="2019-05" db="EMBL/GenBank/DDBJ databases">
        <title>Hymenobacter edaphi sp. nov., isolated from abandoned arsenic-contaminated farmland soil.</title>
        <authorList>
            <person name="Nie L."/>
        </authorList>
    </citation>
    <scope>NUCLEOTIDE SEQUENCE [LARGE SCALE GENOMIC DNA]</scope>
    <source>
        <strain evidence="4 5">1-3-3-8</strain>
    </source>
</reference>
<dbReference type="Gene3D" id="2.130.10.10">
    <property type="entry name" value="YVTN repeat-like/Quinoprotein amine dehydrogenase"/>
    <property type="match status" value="1"/>
</dbReference>
<organism evidence="4 5">
    <name type="scientific">Hymenobacter jeollabukensis</name>
    <dbReference type="NCBI Taxonomy" id="2025313"/>
    <lineage>
        <taxon>Bacteria</taxon>
        <taxon>Pseudomonadati</taxon>
        <taxon>Bacteroidota</taxon>
        <taxon>Cytophagia</taxon>
        <taxon>Cytophagales</taxon>
        <taxon>Hymenobacteraceae</taxon>
        <taxon>Hymenobacter</taxon>
    </lineage>
</organism>
<dbReference type="InterPro" id="IPR015943">
    <property type="entry name" value="WD40/YVTN_repeat-like_dom_sf"/>
</dbReference>
<dbReference type="PANTHER" id="PTHR30344:SF1">
    <property type="entry name" value="6-PHOSPHOGLUCONOLACTONASE"/>
    <property type="match status" value="1"/>
</dbReference>
<evidence type="ECO:0000313" key="4">
    <source>
        <dbReference type="EMBL" id="TLM89419.1"/>
    </source>
</evidence>
<keyword evidence="5" id="KW-1185">Reference proteome</keyword>
<dbReference type="InterPro" id="IPR006311">
    <property type="entry name" value="TAT_signal"/>
</dbReference>
<evidence type="ECO:0000256" key="1">
    <source>
        <dbReference type="ARBA" id="ARBA00005564"/>
    </source>
</evidence>
<keyword evidence="2" id="KW-0119">Carbohydrate metabolism</keyword>
<dbReference type="AlphaFoldDB" id="A0A5R8WK71"/>
<dbReference type="InterPro" id="IPR050282">
    <property type="entry name" value="Cycloisomerase_2"/>
</dbReference>
<dbReference type="GO" id="GO:0006006">
    <property type="term" value="P:glucose metabolic process"/>
    <property type="evidence" value="ECO:0007669"/>
    <property type="project" value="UniProtKB-KW"/>
</dbReference>
<keyword evidence="2" id="KW-0313">Glucose metabolism</keyword>
<dbReference type="SUPFAM" id="SSF51004">
    <property type="entry name" value="C-terminal (heme d1) domain of cytochrome cd1-nitrite reductase"/>
    <property type="match status" value="1"/>
</dbReference>
<comment type="caution">
    <text evidence="4">The sequence shown here is derived from an EMBL/GenBank/DDBJ whole genome shotgun (WGS) entry which is preliminary data.</text>
</comment>
<evidence type="ECO:0000313" key="5">
    <source>
        <dbReference type="Proteomes" id="UP000305517"/>
    </source>
</evidence>
<protein>
    <submittedName>
        <fullName evidence="4">Lactonase family protein</fullName>
    </submittedName>
</protein>
<dbReference type="Proteomes" id="UP000305517">
    <property type="component" value="Unassembled WGS sequence"/>
</dbReference>
<comment type="similarity">
    <text evidence="1">Belongs to the cycloisomerase 2 family.</text>
</comment>
<dbReference type="Pfam" id="PF10282">
    <property type="entry name" value="Lactonase"/>
    <property type="match status" value="1"/>
</dbReference>
<evidence type="ECO:0000256" key="2">
    <source>
        <dbReference type="ARBA" id="ARBA00022526"/>
    </source>
</evidence>